<dbReference type="RefSeq" id="WP_078755474.1">
    <property type="nucleotide sequence ID" value="NZ_FUWO01000004.1"/>
</dbReference>
<feature type="transmembrane region" description="Helical" evidence="1">
    <location>
        <begin position="258"/>
        <end position="283"/>
    </location>
</feature>
<dbReference type="GO" id="GO:0008381">
    <property type="term" value="F:mechanosensitive monoatomic ion channel activity"/>
    <property type="evidence" value="ECO:0007669"/>
    <property type="project" value="InterPro"/>
</dbReference>
<dbReference type="EMBL" id="FUWO01000004">
    <property type="protein sequence ID" value="SJZ39559.1"/>
    <property type="molecule type" value="Genomic_DNA"/>
</dbReference>
<dbReference type="AlphaFoldDB" id="A0A1T4KAY0"/>
<dbReference type="Pfam" id="PF05552">
    <property type="entry name" value="MS_channel_1st_1"/>
    <property type="match status" value="3"/>
</dbReference>
<reference evidence="3" key="1">
    <citation type="submission" date="2017-02" db="EMBL/GenBank/DDBJ databases">
        <authorList>
            <person name="Varghese N."/>
            <person name="Submissions S."/>
        </authorList>
    </citation>
    <scope>NUCLEOTIDE SEQUENCE [LARGE SCALE GENOMIC DNA]</scope>
    <source>
        <strain evidence="3">DSM 15739</strain>
    </source>
</reference>
<dbReference type="PANTHER" id="PTHR30221">
    <property type="entry name" value="SMALL-CONDUCTANCE MECHANOSENSITIVE CHANNEL"/>
    <property type="match status" value="1"/>
</dbReference>
<feature type="transmembrane region" description="Helical" evidence="1">
    <location>
        <begin position="212"/>
        <end position="237"/>
    </location>
</feature>
<name>A0A1T4KAY0_9LACT</name>
<feature type="transmembrane region" description="Helical" evidence="1">
    <location>
        <begin position="65"/>
        <end position="89"/>
    </location>
</feature>
<feature type="transmembrane region" description="Helical" evidence="1">
    <location>
        <begin position="12"/>
        <end position="34"/>
    </location>
</feature>
<keyword evidence="3" id="KW-1185">Reference proteome</keyword>
<organism evidence="2 3">
    <name type="scientific">Globicatella sulfidifaciens DSM 15739</name>
    <dbReference type="NCBI Taxonomy" id="1121925"/>
    <lineage>
        <taxon>Bacteria</taxon>
        <taxon>Bacillati</taxon>
        <taxon>Bacillota</taxon>
        <taxon>Bacilli</taxon>
        <taxon>Lactobacillales</taxon>
        <taxon>Aerococcaceae</taxon>
        <taxon>Globicatella</taxon>
    </lineage>
</organism>
<feature type="transmembrane region" description="Helical" evidence="1">
    <location>
        <begin position="109"/>
        <end position="127"/>
    </location>
</feature>
<gene>
    <name evidence="2" type="ORF">SAMN02746011_00656</name>
</gene>
<dbReference type="NCBIfam" id="NF033912">
    <property type="entry name" value="msc"/>
    <property type="match status" value="1"/>
</dbReference>
<feature type="transmembrane region" description="Helical" evidence="1">
    <location>
        <begin position="172"/>
        <end position="192"/>
    </location>
</feature>
<sequence>MKINELFNKIYSALPGLLGAALLLVIALLMAFLAKKLTTKGLDKVEFDSKLQKWGMAKNDEESSIFIETIGSLVYFVTILLFTPFIFTGLNLSGVADPVIIMLNKFWDFIPNLLVSVMIIIIGSYLCKFIKKLSRNLFEGIDVDRWYRKLIGQQETAEFVTETRLADVLSSIIYVLIYIPIITVALQILGVSTISDPIVSVLNQIVSVIPNVLAAVVLVIIGNFIAKLVADLIESMLKTSGIDKYSQYLNFKGETSILISNVSAQIIQAVLMIFFLVEAISVLQLDVLNSIGNSIIAYLPAVVSSVIILAVGIIGGNVLATFLAKVSGSKLFGEFIRYGVIIFAVFMTLDQLKFAQTIVNTSFTMLLGAFAVAFALAFGLGGRDFAAKQLEKADRALNNEADVNEKSE</sequence>
<keyword evidence="1" id="KW-0472">Membrane</keyword>
<feature type="transmembrane region" description="Helical" evidence="1">
    <location>
        <begin position="295"/>
        <end position="323"/>
    </location>
</feature>
<dbReference type="OrthoDB" id="1411407at2"/>
<dbReference type="Gene3D" id="1.10.287.1260">
    <property type="match status" value="1"/>
</dbReference>
<protein>
    <submittedName>
        <fullName evidence="2">Conserved TM helix</fullName>
    </submittedName>
</protein>
<dbReference type="InterPro" id="IPR045275">
    <property type="entry name" value="MscS_archaea/bacteria_type"/>
</dbReference>
<feature type="transmembrane region" description="Helical" evidence="1">
    <location>
        <begin position="335"/>
        <end position="352"/>
    </location>
</feature>
<evidence type="ECO:0000313" key="2">
    <source>
        <dbReference type="EMBL" id="SJZ39559.1"/>
    </source>
</evidence>
<accession>A0A1T4KAY0</accession>
<dbReference type="PANTHER" id="PTHR30221:SF1">
    <property type="entry name" value="SMALL-CONDUCTANCE MECHANOSENSITIVE CHANNEL"/>
    <property type="match status" value="1"/>
</dbReference>
<evidence type="ECO:0000313" key="3">
    <source>
        <dbReference type="Proteomes" id="UP000189941"/>
    </source>
</evidence>
<proteinExistence type="predicted"/>
<keyword evidence="1" id="KW-1133">Transmembrane helix</keyword>
<keyword evidence="1" id="KW-0812">Transmembrane</keyword>
<feature type="transmembrane region" description="Helical" evidence="1">
    <location>
        <begin position="358"/>
        <end position="380"/>
    </location>
</feature>
<dbReference type="STRING" id="1121925.SAMN02746011_00656"/>
<evidence type="ECO:0000256" key="1">
    <source>
        <dbReference type="SAM" id="Phobius"/>
    </source>
</evidence>
<dbReference type="Proteomes" id="UP000189941">
    <property type="component" value="Unassembled WGS sequence"/>
</dbReference>
<dbReference type="InterPro" id="IPR008910">
    <property type="entry name" value="MSC_TM_helix"/>
</dbReference>